<dbReference type="GO" id="GO:0005524">
    <property type="term" value="F:ATP binding"/>
    <property type="evidence" value="ECO:0007669"/>
    <property type="project" value="InterPro"/>
</dbReference>
<dbReference type="OrthoDB" id="334783at2"/>
<keyword evidence="2" id="KW-0418">Kinase</keyword>
<dbReference type="RefSeq" id="WP_126012888.1">
    <property type="nucleotide sequence ID" value="NZ_CP034437.1"/>
</dbReference>
<dbReference type="EMBL" id="CP034437">
    <property type="protein sequence ID" value="AZN39004.1"/>
    <property type="molecule type" value="Genomic_DNA"/>
</dbReference>
<evidence type="ECO:0000313" key="3">
    <source>
        <dbReference type="Proteomes" id="UP000272528"/>
    </source>
</evidence>
<dbReference type="GO" id="GO:0004674">
    <property type="term" value="F:protein serine/threonine kinase activity"/>
    <property type="evidence" value="ECO:0007669"/>
    <property type="project" value="UniProtKB-KW"/>
</dbReference>
<proteinExistence type="predicted"/>
<organism evidence="2 3">
    <name type="scientific">Paenibacillus albus</name>
    <dbReference type="NCBI Taxonomy" id="2495582"/>
    <lineage>
        <taxon>Bacteria</taxon>
        <taxon>Bacillati</taxon>
        <taxon>Bacillota</taxon>
        <taxon>Bacilli</taxon>
        <taxon>Bacillales</taxon>
        <taxon>Paenibacillaceae</taxon>
        <taxon>Paenibacillus</taxon>
    </lineage>
</organism>
<keyword evidence="2" id="KW-0723">Serine/threonine-protein kinase</keyword>
<keyword evidence="2" id="KW-0808">Transferase</keyword>
<dbReference type="AlphaFoldDB" id="A0A3Q8X4F4"/>
<dbReference type="Gene3D" id="1.10.510.10">
    <property type="entry name" value="Transferase(Phosphotransferase) domain 1"/>
    <property type="match status" value="1"/>
</dbReference>
<dbReference type="InterPro" id="IPR011009">
    <property type="entry name" value="Kinase-like_dom_sf"/>
</dbReference>
<dbReference type="InterPro" id="IPR000719">
    <property type="entry name" value="Prot_kinase_dom"/>
</dbReference>
<protein>
    <submittedName>
        <fullName evidence="2">Serine/threonine protein kinase</fullName>
    </submittedName>
</protein>
<accession>A0A3Q8X4F4</accession>
<dbReference type="KEGG" id="palb:EJC50_04480"/>
<gene>
    <name evidence="2" type="ORF">EJC50_04480</name>
</gene>
<feature type="domain" description="Protein kinase" evidence="1">
    <location>
        <begin position="17"/>
        <end position="274"/>
    </location>
</feature>
<evidence type="ECO:0000259" key="1">
    <source>
        <dbReference type="PROSITE" id="PS50011"/>
    </source>
</evidence>
<reference evidence="3" key="1">
    <citation type="submission" date="2018-12" db="EMBL/GenBank/DDBJ databases">
        <title>Genome sequence of Peanibacillus sp.</title>
        <authorList>
            <person name="Subramani G."/>
            <person name="Srinivasan S."/>
            <person name="Kim M.K."/>
        </authorList>
    </citation>
    <scope>NUCLEOTIDE SEQUENCE [LARGE SCALE GENOMIC DNA]</scope>
    <source>
        <strain evidence="3">18JY67-1</strain>
    </source>
</reference>
<dbReference type="SUPFAM" id="SSF56112">
    <property type="entry name" value="Protein kinase-like (PK-like)"/>
    <property type="match status" value="1"/>
</dbReference>
<sequence length="274" mass="31100">MITKSIDGVSFELNEEFDFAFLAEYGKIFSVFDQQDSGYICFGVQTDSKKLFLKVAGAATVRSSTSPAAAIARLTSTVSIHQDLRHPALIDLIESKEIGGGYLTVYEWFDGDCMGRQYNSHDKFIALPFKQKLDIFNEIVLFHSHTNKCGYIALDFYDGSIMYDFVSEKTRICDIELYCKKPVINTMGRMWGSSRFMSPEEFELGAEIDERSNVFLMGATAFQLFGGGMERNIEMWEASEALYIIALKAVRTAKEDRYQTIDEFFEAWNKAVSV</sequence>
<dbReference type="Proteomes" id="UP000272528">
    <property type="component" value="Chromosome"/>
</dbReference>
<evidence type="ECO:0000313" key="2">
    <source>
        <dbReference type="EMBL" id="AZN39004.1"/>
    </source>
</evidence>
<name>A0A3Q8X4F4_9BACL</name>
<dbReference type="PROSITE" id="PS50011">
    <property type="entry name" value="PROTEIN_KINASE_DOM"/>
    <property type="match status" value="1"/>
</dbReference>
<keyword evidence="3" id="KW-1185">Reference proteome</keyword>